<evidence type="ECO:0000313" key="5">
    <source>
        <dbReference type="Proteomes" id="UP000541332"/>
    </source>
</evidence>
<dbReference type="PANTHER" id="PTHR22948">
    <property type="entry name" value="TUDOR DOMAIN CONTAINING PROTEIN"/>
    <property type="match status" value="1"/>
</dbReference>
<feature type="domain" description="Tudor" evidence="3">
    <location>
        <begin position="330"/>
        <end position="389"/>
    </location>
</feature>
<dbReference type="GO" id="GO:0030719">
    <property type="term" value="P:P granule organization"/>
    <property type="evidence" value="ECO:0007669"/>
    <property type="project" value="TreeGrafter"/>
</dbReference>
<dbReference type="PANTHER" id="PTHR22948:SF18">
    <property type="entry name" value="TUDOR AND KH DOMAIN-CONTAINING PROTEIN"/>
    <property type="match status" value="1"/>
</dbReference>
<proteinExistence type="predicted"/>
<feature type="region of interest" description="Disordered" evidence="2">
    <location>
        <begin position="245"/>
        <end position="274"/>
    </location>
</feature>
<dbReference type="SMART" id="SM00333">
    <property type="entry name" value="TUDOR"/>
    <property type="match status" value="1"/>
</dbReference>
<dbReference type="InterPro" id="IPR002999">
    <property type="entry name" value="Tudor"/>
</dbReference>
<dbReference type="SUPFAM" id="SSF63748">
    <property type="entry name" value="Tudor/PWWP/MBT"/>
    <property type="match status" value="1"/>
</dbReference>
<dbReference type="OrthoDB" id="9995375at2759"/>
<dbReference type="Pfam" id="PF00567">
    <property type="entry name" value="TUDOR"/>
    <property type="match status" value="1"/>
</dbReference>
<dbReference type="GO" id="GO:0043186">
    <property type="term" value="C:P granule"/>
    <property type="evidence" value="ECO:0007669"/>
    <property type="project" value="TreeGrafter"/>
</dbReference>
<evidence type="ECO:0000256" key="1">
    <source>
        <dbReference type="PROSITE-ProRule" id="PRU00117"/>
    </source>
</evidence>
<evidence type="ECO:0000259" key="3">
    <source>
        <dbReference type="PROSITE" id="PS50304"/>
    </source>
</evidence>
<feature type="non-terminal residue" evidence="4">
    <location>
        <position position="527"/>
    </location>
</feature>
<keyword evidence="5" id="KW-1185">Reference proteome</keyword>
<dbReference type="Gene3D" id="3.30.1370.10">
    <property type="entry name" value="K Homology domain, type 1"/>
    <property type="match status" value="2"/>
</dbReference>
<dbReference type="Proteomes" id="UP000541332">
    <property type="component" value="Unassembled WGS sequence"/>
</dbReference>
<dbReference type="InterPro" id="IPR035437">
    <property type="entry name" value="SNase_OB-fold_sf"/>
</dbReference>
<comment type="caution">
    <text evidence="4">The sequence shown here is derived from an EMBL/GenBank/DDBJ whole genome shotgun (WGS) entry which is preliminary data.</text>
</comment>
<dbReference type="Pfam" id="PF00013">
    <property type="entry name" value="KH_1"/>
    <property type="match status" value="2"/>
</dbReference>
<sequence>PPPGPSRHRGPAEERPTFVGDKELEIEMRVPRPAVKSIIGRKGATIKKLSQETGARIAVEEEQGEEETALLIAGSPAQVCRAKAAVHRIVTESAPVTEQLCVPQRAVGRIIGRGGETVRGICRSSGARVLCEREADAGPGPVRVVQLSGTRAEVAAAKKLILEKLTEDVAFRKELAAAARCPSKQPLGRRRDREPLPDGEEEDEGATSWAEGSDLHQEEGEELEELAVPKFEGKRRRLSCGRPEWHLHERDGDSGFPGRPPRLSPPPPTVPSPDLGPVPPEPLQVFVSAAETPARFWVQLVGRRSLRLDRLRADMRRHYRSGGRAAELSTLQAGDIVAAPSPDGGEWHRARVLGVRGDGSVGLHYVDFGDNGEAPPEALRALRSDFLSLPFQAIECSLAGIVPAGDTWDEAALAAFQRLTHCARWTPVLATVTSYSQSGLCPRPSVRLFGLHHGQSLDVAMELVRLGHAVPCPQEGAGGDGTPQPVPGATAETPEPVTAASLESLLWEPRHSPGETPRTPSCLSLSG</sequence>
<dbReference type="InterPro" id="IPR004087">
    <property type="entry name" value="KH_dom"/>
</dbReference>
<evidence type="ECO:0000313" key="4">
    <source>
        <dbReference type="EMBL" id="NXW85475.1"/>
    </source>
</evidence>
<keyword evidence="1" id="KW-0694">RNA-binding</keyword>
<dbReference type="SMART" id="SM00322">
    <property type="entry name" value="KH"/>
    <property type="match status" value="2"/>
</dbReference>
<dbReference type="AlphaFoldDB" id="A0A7L4FEU3"/>
<feature type="compositionally biased region" description="Pro residues" evidence="2">
    <location>
        <begin position="258"/>
        <end position="274"/>
    </location>
</feature>
<dbReference type="SUPFAM" id="SSF54791">
    <property type="entry name" value="Eukaryotic type KH-domain (KH-domain type I)"/>
    <property type="match status" value="2"/>
</dbReference>
<feature type="non-terminal residue" evidence="4">
    <location>
        <position position="1"/>
    </location>
</feature>
<reference evidence="4 5" key="1">
    <citation type="submission" date="2020-02" db="EMBL/GenBank/DDBJ databases">
        <title>Bird 10,000 Genomes (B10K) Project - Family phase.</title>
        <authorList>
            <person name="Zhang G."/>
        </authorList>
    </citation>
    <scope>NUCLEOTIDE SEQUENCE [LARGE SCALE GENOMIC DNA]</scope>
    <source>
        <strain evidence="4">B10K-DU-006-06</strain>
    </source>
</reference>
<organism evidence="4 5">
    <name type="scientific">Pampusana beccarii</name>
    <name type="common">Western bronze ground-dove</name>
    <dbReference type="NCBI Taxonomy" id="2953425"/>
    <lineage>
        <taxon>Eukaryota</taxon>
        <taxon>Metazoa</taxon>
        <taxon>Chordata</taxon>
        <taxon>Craniata</taxon>
        <taxon>Vertebrata</taxon>
        <taxon>Euteleostomi</taxon>
        <taxon>Archelosauria</taxon>
        <taxon>Archosauria</taxon>
        <taxon>Dinosauria</taxon>
        <taxon>Saurischia</taxon>
        <taxon>Theropoda</taxon>
        <taxon>Coelurosauria</taxon>
        <taxon>Aves</taxon>
        <taxon>Neognathae</taxon>
        <taxon>Neoaves</taxon>
        <taxon>Columbimorphae</taxon>
        <taxon>Columbiformes</taxon>
        <taxon>Columbidae</taxon>
        <taxon>Pampusana</taxon>
    </lineage>
</organism>
<dbReference type="InterPro" id="IPR036612">
    <property type="entry name" value="KH_dom_type_1_sf"/>
</dbReference>
<dbReference type="GO" id="GO:0034587">
    <property type="term" value="P:piRNA processing"/>
    <property type="evidence" value="ECO:0007669"/>
    <property type="project" value="TreeGrafter"/>
</dbReference>
<dbReference type="Gene3D" id="2.40.50.90">
    <property type="match status" value="1"/>
</dbReference>
<dbReference type="PROSITE" id="PS50084">
    <property type="entry name" value="KH_TYPE_1"/>
    <property type="match status" value="2"/>
</dbReference>
<dbReference type="PROSITE" id="PS50304">
    <property type="entry name" value="TUDOR"/>
    <property type="match status" value="1"/>
</dbReference>
<dbReference type="GO" id="GO:0005739">
    <property type="term" value="C:mitochondrion"/>
    <property type="evidence" value="ECO:0007669"/>
    <property type="project" value="UniProtKB-ARBA"/>
</dbReference>
<dbReference type="GO" id="GO:0007283">
    <property type="term" value="P:spermatogenesis"/>
    <property type="evidence" value="ECO:0007669"/>
    <property type="project" value="TreeGrafter"/>
</dbReference>
<feature type="compositionally biased region" description="Polar residues" evidence="2">
    <location>
        <begin position="518"/>
        <end position="527"/>
    </location>
</feature>
<evidence type="ECO:0000256" key="2">
    <source>
        <dbReference type="SAM" id="MobiDB-lite"/>
    </source>
</evidence>
<dbReference type="Gene3D" id="2.30.30.140">
    <property type="match status" value="1"/>
</dbReference>
<feature type="region of interest" description="Disordered" evidence="2">
    <location>
        <begin position="181"/>
        <end position="228"/>
    </location>
</feature>
<accession>A0A7L4FEU3</accession>
<dbReference type="EMBL" id="VWYH01003206">
    <property type="protein sequence ID" value="NXW85475.1"/>
    <property type="molecule type" value="Genomic_DNA"/>
</dbReference>
<feature type="region of interest" description="Disordered" evidence="2">
    <location>
        <begin position="472"/>
        <end position="527"/>
    </location>
</feature>
<feature type="compositionally biased region" description="Low complexity" evidence="2">
    <location>
        <begin position="489"/>
        <end position="500"/>
    </location>
</feature>
<dbReference type="GO" id="GO:0003723">
    <property type="term" value="F:RNA binding"/>
    <property type="evidence" value="ECO:0007669"/>
    <property type="project" value="UniProtKB-UniRule"/>
</dbReference>
<gene>
    <name evidence="4" type="primary">Tdrkh</name>
    <name evidence="4" type="ORF">ALOBEC_R04442</name>
</gene>
<dbReference type="InterPro" id="IPR004088">
    <property type="entry name" value="KH_dom_type_1"/>
</dbReference>
<dbReference type="InterPro" id="IPR050621">
    <property type="entry name" value="Tudor_domain_containing"/>
</dbReference>
<protein>
    <submittedName>
        <fullName evidence="4">TDRKH protein</fullName>
    </submittedName>
</protein>
<name>A0A7L4FEU3_9COLU</name>